<feature type="transmembrane region" description="Helical" evidence="1">
    <location>
        <begin position="12"/>
        <end position="30"/>
    </location>
</feature>
<reference evidence="2" key="2">
    <citation type="journal article" date="2022" name="Microbiol. Resour. Announc.">
        <title>Metagenome Sequencing to Explore Phylogenomics of Terrestrial Cyanobacteria.</title>
        <authorList>
            <person name="Ward R.D."/>
            <person name="Stajich J.E."/>
            <person name="Johansen J.R."/>
            <person name="Huntemann M."/>
            <person name="Clum A."/>
            <person name="Foster B."/>
            <person name="Foster B."/>
            <person name="Roux S."/>
            <person name="Palaniappan K."/>
            <person name="Varghese N."/>
            <person name="Mukherjee S."/>
            <person name="Reddy T.B.K."/>
            <person name="Daum C."/>
            <person name="Copeland A."/>
            <person name="Chen I.A."/>
            <person name="Ivanova N.N."/>
            <person name="Kyrpides N.C."/>
            <person name="Shapiro N."/>
            <person name="Eloe-Fadrosh E.A."/>
            <person name="Pietrasiak N."/>
        </authorList>
    </citation>
    <scope>NUCLEOTIDE SEQUENCE</scope>
    <source>
        <strain evidence="2">UHER 2000/2452</strain>
    </source>
</reference>
<sequence>MKLRDSPNSKSQTIFTVAIGLLYLALFVSLDYLQFPPVWDESHFWETTLRFSQQLIPSLELLKSYGELNTPLPFIIFGILEFVFKGGIFAGRFLNLGLSLIMTYLIGQAALSRNYAALLALGGLFLFPYYLWSSGYFYTDIMGAFFVFIGFWFYQQQRHWLSSFAFVLAIASRQYMLAFPLAIAVHEFISVHRSGFKLERSWIAPLLAASSILGWILLFGGLAPQSAFTNESIQVPGIQKSSWAVDLSGSLYFLSCLGFYFVGLEWLLFSRKMNVQKLITQKNCFLAFILIILFILFPPLDTHGLLSRGLELLLVEFPRLCLLYALALIAVIRFAYRPNLAFWILLMNCGIMLRAYPWDKYLLPILVVFWYLKAIDRLDATSENNFQV</sequence>
<feature type="transmembrane region" description="Helical" evidence="1">
    <location>
        <begin position="339"/>
        <end position="356"/>
    </location>
</feature>
<name>A0A951UNU6_9CYAN</name>
<proteinExistence type="predicted"/>
<organism evidence="2 3">
    <name type="scientific">Drouetiella hepatica Uher 2000/2452</name>
    <dbReference type="NCBI Taxonomy" id="904376"/>
    <lineage>
        <taxon>Bacteria</taxon>
        <taxon>Bacillati</taxon>
        <taxon>Cyanobacteriota</taxon>
        <taxon>Cyanophyceae</taxon>
        <taxon>Oculatellales</taxon>
        <taxon>Oculatellaceae</taxon>
        <taxon>Drouetiella</taxon>
    </lineage>
</organism>
<evidence type="ECO:0000256" key="1">
    <source>
        <dbReference type="SAM" id="Phobius"/>
    </source>
</evidence>
<feature type="transmembrane region" description="Helical" evidence="1">
    <location>
        <begin position="283"/>
        <end position="300"/>
    </location>
</feature>
<dbReference type="Proteomes" id="UP000757435">
    <property type="component" value="Unassembled WGS sequence"/>
</dbReference>
<feature type="transmembrane region" description="Helical" evidence="1">
    <location>
        <begin position="312"/>
        <end position="332"/>
    </location>
</feature>
<dbReference type="EMBL" id="JAHHHD010000031">
    <property type="protein sequence ID" value="MBW4661161.1"/>
    <property type="molecule type" value="Genomic_DNA"/>
</dbReference>
<comment type="caution">
    <text evidence="2">The sequence shown here is derived from an EMBL/GenBank/DDBJ whole genome shotgun (WGS) entry which is preliminary data.</text>
</comment>
<evidence type="ECO:0000313" key="2">
    <source>
        <dbReference type="EMBL" id="MBW4661161.1"/>
    </source>
</evidence>
<dbReference type="AlphaFoldDB" id="A0A951UNU6"/>
<reference evidence="2" key="1">
    <citation type="submission" date="2021-05" db="EMBL/GenBank/DDBJ databases">
        <authorList>
            <person name="Pietrasiak N."/>
            <person name="Ward R."/>
            <person name="Stajich J.E."/>
            <person name="Kurbessoian T."/>
        </authorList>
    </citation>
    <scope>NUCLEOTIDE SEQUENCE</scope>
    <source>
        <strain evidence="2">UHER 2000/2452</strain>
    </source>
</reference>
<keyword evidence="1" id="KW-1133">Transmembrane helix</keyword>
<evidence type="ECO:0000313" key="3">
    <source>
        <dbReference type="Proteomes" id="UP000757435"/>
    </source>
</evidence>
<accession>A0A951UNU6</accession>
<feature type="transmembrane region" description="Helical" evidence="1">
    <location>
        <begin position="243"/>
        <end position="262"/>
    </location>
</feature>
<protein>
    <submittedName>
        <fullName evidence="2">Uncharacterized protein</fullName>
    </submittedName>
</protein>
<feature type="transmembrane region" description="Helical" evidence="1">
    <location>
        <begin position="72"/>
        <end position="94"/>
    </location>
</feature>
<feature type="transmembrane region" description="Helical" evidence="1">
    <location>
        <begin position="137"/>
        <end position="154"/>
    </location>
</feature>
<keyword evidence="1" id="KW-0812">Transmembrane</keyword>
<gene>
    <name evidence="2" type="ORF">KME15_20995</name>
</gene>
<feature type="transmembrane region" description="Helical" evidence="1">
    <location>
        <begin position="202"/>
        <end position="223"/>
    </location>
</feature>
<feature type="transmembrane region" description="Helical" evidence="1">
    <location>
        <begin position="115"/>
        <end position="131"/>
    </location>
</feature>
<keyword evidence="1" id="KW-0472">Membrane</keyword>